<dbReference type="OrthoDB" id="608866at2759"/>
<dbReference type="PROSITE" id="PS51294">
    <property type="entry name" value="HTH_MYB"/>
    <property type="match status" value="1"/>
</dbReference>
<feature type="domain" description="HTH myb-type" evidence="4">
    <location>
        <begin position="181"/>
        <end position="238"/>
    </location>
</feature>
<gene>
    <name evidence="5" type="ORF">ZOSMA_408G00130</name>
</gene>
<dbReference type="Gene3D" id="1.10.10.60">
    <property type="entry name" value="Homeodomain-like"/>
    <property type="match status" value="1"/>
</dbReference>
<dbReference type="InterPro" id="IPR009057">
    <property type="entry name" value="Homeodomain-like_sf"/>
</dbReference>
<name>A0A0K9P339_ZOSMR</name>
<comment type="caution">
    <text evidence="5">The sequence shown here is derived from an EMBL/GenBank/DDBJ whole genome shotgun (WGS) entry which is preliminary data.</text>
</comment>
<reference evidence="6" key="1">
    <citation type="journal article" date="2016" name="Nature">
        <title>The genome of the seagrass Zostera marina reveals angiosperm adaptation to the sea.</title>
        <authorList>
            <person name="Olsen J.L."/>
            <person name="Rouze P."/>
            <person name="Verhelst B."/>
            <person name="Lin Y.-C."/>
            <person name="Bayer T."/>
            <person name="Collen J."/>
            <person name="Dattolo E."/>
            <person name="De Paoli E."/>
            <person name="Dittami S."/>
            <person name="Maumus F."/>
            <person name="Michel G."/>
            <person name="Kersting A."/>
            <person name="Lauritano C."/>
            <person name="Lohaus R."/>
            <person name="Toepel M."/>
            <person name="Tonon T."/>
            <person name="Vanneste K."/>
            <person name="Amirebrahimi M."/>
            <person name="Brakel J."/>
            <person name="Bostroem C."/>
            <person name="Chovatia M."/>
            <person name="Grimwood J."/>
            <person name="Jenkins J.W."/>
            <person name="Jueterbock A."/>
            <person name="Mraz A."/>
            <person name="Stam W.T."/>
            <person name="Tice H."/>
            <person name="Bornberg-Bauer E."/>
            <person name="Green P.J."/>
            <person name="Pearson G.A."/>
            <person name="Procaccini G."/>
            <person name="Duarte C.M."/>
            <person name="Schmutz J."/>
            <person name="Reusch T.B.H."/>
            <person name="Van de Peer Y."/>
        </authorList>
    </citation>
    <scope>NUCLEOTIDE SEQUENCE [LARGE SCALE GENOMIC DNA]</scope>
    <source>
        <strain evidence="6">cv. Finnish</strain>
    </source>
</reference>
<dbReference type="AlphaFoldDB" id="A0A0K9P339"/>
<keyword evidence="1" id="KW-0238">DNA-binding</keyword>
<evidence type="ECO:0000259" key="3">
    <source>
        <dbReference type="PROSITE" id="PS50090"/>
    </source>
</evidence>
<dbReference type="PANTHER" id="PTHR47206:SF1">
    <property type="entry name" value="HOMEODOMAIN-LIKE SUPERFAMILY PROTEIN"/>
    <property type="match status" value="1"/>
</dbReference>
<protein>
    <submittedName>
        <fullName evidence="5">Uncharacterized protein</fullName>
    </submittedName>
</protein>
<dbReference type="SUPFAM" id="SSF46689">
    <property type="entry name" value="Homeodomain-like"/>
    <property type="match status" value="1"/>
</dbReference>
<feature type="compositionally biased region" description="Polar residues" evidence="2">
    <location>
        <begin position="475"/>
        <end position="486"/>
    </location>
</feature>
<sequence>MKGKITEDGIARVFQRYKPETVIAVLQEIGTISTSKIDWHSLVKTTSSGISCPREYQMLWRHLAYSHSLEQIANNASTEPLSDESDIEFELELSPSISNVQNLEAEAHTEALMTSAIAKNSNVPSIEAPLLINITREILANDPSSDNHAASKNIVFPVLVPKYSMPSTKLATRTRSVKNVDPVKKKRKFWTHVEDAELTAAVEVHGEGNWHIILKDYKHERTSSQLSQRWSLLKKRREDNNRSSADPQNKIFESNFISTNAALSLALDPQSNRGKMKIKTQATSLVVASNPSDVSHTLFQKASIPSQLAIGKKVVSPKLTFEPPSIGTINLIQQAALAAGGRKANSSTAASHFKAAQSKNAVHMGRVDLLPVACGHASKTSPLAKLLPRQSNIIQNKLAATSIPISDSTNNRSVPPNIPANGSRNVPSQAVASSPDKLPSLIALPSYVAPPSISCKLPSASKRAKPLSAGKSKSKVNSLGKSKQKP</sequence>
<dbReference type="Proteomes" id="UP000036987">
    <property type="component" value="Unassembled WGS sequence"/>
</dbReference>
<keyword evidence="6" id="KW-1185">Reference proteome</keyword>
<feature type="domain" description="Myb-like" evidence="3">
    <location>
        <begin position="182"/>
        <end position="234"/>
    </location>
</feature>
<feature type="region of interest" description="Disordered" evidence="2">
    <location>
        <begin position="405"/>
        <end position="433"/>
    </location>
</feature>
<dbReference type="PANTHER" id="PTHR47206">
    <property type="entry name" value="HOMEODOMAIN-LIKE SUPERFAMILY PROTEIN"/>
    <property type="match status" value="1"/>
</dbReference>
<accession>A0A0K9P339</accession>
<dbReference type="STRING" id="29655.A0A0K9P339"/>
<evidence type="ECO:0000313" key="6">
    <source>
        <dbReference type="Proteomes" id="UP000036987"/>
    </source>
</evidence>
<dbReference type="GO" id="GO:0000976">
    <property type="term" value="F:transcription cis-regulatory region binding"/>
    <property type="evidence" value="ECO:0000318"/>
    <property type="project" value="GO_Central"/>
</dbReference>
<feature type="region of interest" description="Disordered" evidence="2">
    <location>
        <begin position="458"/>
        <end position="486"/>
    </location>
</feature>
<proteinExistence type="predicted"/>
<dbReference type="EMBL" id="LFYR01001233">
    <property type="protein sequence ID" value="KMZ63471.1"/>
    <property type="molecule type" value="Genomic_DNA"/>
</dbReference>
<feature type="compositionally biased region" description="Polar residues" evidence="2">
    <location>
        <begin position="405"/>
        <end position="432"/>
    </location>
</feature>
<dbReference type="CDD" id="cd11660">
    <property type="entry name" value="SANT_TRF"/>
    <property type="match status" value="1"/>
</dbReference>
<evidence type="ECO:0000256" key="1">
    <source>
        <dbReference type="ARBA" id="ARBA00023125"/>
    </source>
</evidence>
<dbReference type="SMART" id="SM00717">
    <property type="entry name" value="SANT"/>
    <property type="match status" value="1"/>
</dbReference>
<evidence type="ECO:0000256" key="2">
    <source>
        <dbReference type="SAM" id="MobiDB-lite"/>
    </source>
</evidence>
<dbReference type="Pfam" id="PF00249">
    <property type="entry name" value="Myb_DNA-binding"/>
    <property type="match status" value="1"/>
</dbReference>
<evidence type="ECO:0000313" key="5">
    <source>
        <dbReference type="EMBL" id="KMZ63471.1"/>
    </source>
</evidence>
<dbReference type="InterPro" id="IPR001005">
    <property type="entry name" value="SANT/Myb"/>
</dbReference>
<evidence type="ECO:0000259" key="4">
    <source>
        <dbReference type="PROSITE" id="PS51294"/>
    </source>
</evidence>
<organism evidence="5 6">
    <name type="scientific">Zostera marina</name>
    <name type="common">Eelgrass</name>
    <dbReference type="NCBI Taxonomy" id="29655"/>
    <lineage>
        <taxon>Eukaryota</taxon>
        <taxon>Viridiplantae</taxon>
        <taxon>Streptophyta</taxon>
        <taxon>Embryophyta</taxon>
        <taxon>Tracheophyta</taxon>
        <taxon>Spermatophyta</taxon>
        <taxon>Magnoliopsida</taxon>
        <taxon>Liliopsida</taxon>
        <taxon>Zosteraceae</taxon>
        <taxon>Zostera</taxon>
    </lineage>
</organism>
<dbReference type="InterPro" id="IPR017930">
    <property type="entry name" value="Myb_dom"/>
</dbReference>
<dbReference type="OMA" id="DYKHERT"/>
<dbReference type="PROSITE" id="PS50090">
    <property type="entry name" value="MYB_LIKE"/>
    <property type="match status" value="1"/>
</dbReference>